<dbReference type="AlphaFoldDB" id="A0A8A3P9U9"/>
<dbReference type="SMART" id="SM00225">
    <property type="entry name" value="BTB"/>
    <property type="match status" value="1"/>
</dbReference>
<dbReference type="Pfam" id="PF00651">
    <property type="entry name" value="BTB"/>
    <property type="match status" value="1"/>
</dbReference>
<dbReference type="PROSITE" id="PS50097">
    <property type="entry name" value="BTB"/>
    <property type="match status" value="1"/>
</dbReference>
<evidence type="ECO:0000313" key="3">
    <source>
        <dbReference type="Proteomes" id="UP000672032"/>
    </source>
</evidence>
<sequence length="260" mass="30222">MGEGQREALEARKQRDVAEKYGTETVSLTHPQPKTPKFREMMGSEMVDIYVGEEKEHFRIHRSILCNKVPYFQKMFSIGFVEGSELKAYLPEDDPEDFDVFAGWVYFGTLRALQDDETREENWRPINLYILADKFCLPELMDQVIDAYLDELQNNRFLPDIDEIEMAYELTPTGSTLRRFMCAAMHYIFAALRTAEKASNDWPSMDVAALMKSHQDFTVDFLNMMRTQPAGVAPEDPRWLPKCEFHCHGKDEPCPQKARK</sequence>
<dbReference type="InterPro" id="IPR011333">
    <property type="entry name" value="SKP1/BTB/POZ_sf"/>
</dbReference>
<dbReference type="CDD" id="cd18186">
    <property type="entry name" value="BTB_POZ_ZBTB_KLHL-like"/>
    <property type="match status" value="1"/>
</dbReference>
<evidence type="ECO:0000313" key="2">
    <source>
        <dbReference type="EMBL" id="QSZ31399.1"/>
    </source>
</evidence>
<keyword evidence="3" id="KW-1185">Reference proteome</keyword>
<feature type="domain" description="BTB" evidence="1">
    <location>
        <begin position="47"/>
        <end position="114"/>
    </location>
</feature>
<dbReference type="InterPro" id="IPR000210">
    <property type="entry name" value="BTB/POZ_dom"/>
</dbReference>
<name>A0A8A3P9U9_9HELO</name>
<protein>
    <recommendedName>
        <fullName evidence="1">BTB domain-containing protein</fullName>
    </recommendedName>
</protein>
<dbReference type="PANTHER" id="PTHR47843">
    <property type="entry name" value="BTB DOMAIN-CONTAINING PROTEIN-RELATED"/>
    <property type="match status" value="1"/>
</dbReference>
<proteinExistence type="predicted"/>
<dbReference type="EMBL" id="CP063406">
    <property type="protein sequence ID" value="QSZ31399.1"/>
    <property type="molecule type" value="Genomic_DNA"/>
</dbReference>
<gene>
    <name evidence="2" type="ORF">DSL72_000964</name>
</gene>
<dbReference type="Proteomes" id="UP000672032">
    <property type="component" value="Chromosome 2"/>
</dbReference>
<reference evidence="2" key="1">
    <citation type="submission" date="2020-10" db="EMBL/GenBank/DDBJ databases">
        <title>Genome Sequence of Monilinia vaccinii-corymbosi Sheds Light on Mummy Berry Disease Infection of Blueberry and Mating Type.</title>
        <authorList>
            <person name="Yow A.G."/>
            <person name="Zhang Y."/>
            <person name="Bansal K."/>
            <person name="Eacker S.M."/>
            <person name="Sullivan S."/>
            <person name="Liachko I."/>
            <person name="Cubeta M.A."/>
            <person name="Rollins J.A."/>
            <person name="Ashrafi H."/>
        </authorList>
    </citation>
    <scope>NUCLEOTIDE SEQUENCE</scope>
    <source>
        <strain evidence="2">RL-1</strain>
    </source>
</reference>
<dbReference type="Gene3D" id="3.30.710.10">
    <property type="entry name" value="Potassium Channel Kv1.1, Chain A"/>
    <property type="match status" value="1"/>
</dbReference>
<organism evidence="2 3">
    <name type="scientific">Monilinia vaccinii-corymbosi</name>
    <dbReference type="NCBI Taxonomy" id="61207"/>
    <lineage>
        <taxon>Eukaryota</taxon>
        <taxon>Fungi</taxon>
        <taxon>Dikarya</taxon>
        <taxon>Ascomycota</taxon>
        <taxon>Pezizomycotina</taxon>
        <taxon>Leotiomycetes</taxon>
        <taxon>Helotiales</taxon>
        <taxon>Sclerotiniaceae</taxon>
        <taxon>Monilinia</taxon>
    </lineage>
</organism>
<dbReference type="OrthoDB" id="6359816at2759"/>
<evidence type="ECO:0000259" key="1">
    <source>
        <dbReference type="PROSITE" id="PS50097"/>
    </source>
</evidence>
<dbReference type="SUPFAM" id="SSF54695">
    <property type="entry name" value="POZ domain"/>
    <property type="match status" value="1"/>
</dbReference>
<dbReference type="PANTHER" id="PTHR47843:SF2">
    <property type="entry name" value="BTB DOMAIN-CONTAINING PROTEIN"/>
    <property type="match status" value="1"/>
</dbReference>
<accession>A0A8A3P9U9</accession>